<keyword evidence="1" id="KW-0472">Membrane</keyword>
<proteinExistence type="predicted"/>
<gene>
    <name evidence="2" type="ORF">CINC_LOCUS535</name>
</gene>
<protein>
    <submittedName>
        <fullName evidence="2">Uncharacterized protein</fullName>
    </submittedName>
</protein>
<dbReference type="Proteomes" id="UP001154114">
    <property type="component" value="Chromosome 1"/>
</dbReference>
<keyword evidence="1" id="KW-0812">Transmembrane</keyword>
<evidence type="ECO:0000256" key="1">
    <source>
        <dbReference type="SAM" id="Phobius"/>
    </source>
</evidence>
<keyword evidence="1" id="KW-1133">Transmembrane helix</keyword>
<evidence type="ECO:0000313" key="3">
    <source>
        <dbReference type="Proteomes" id="UP001154114"/>
    </source>
</evidence>
<sequence>MLVHYNNYVLRSWLVVIVTLAAVAEIVPDIIIIMLNSDKPIISLISVCVCYVFKDFCWPVGLVINDPDCYTGGRGFNSHPGQMFV</sequence>
<reference evidence="2" key="1">
    <citation type="submission" date="2021-12" db="EMBL/GenBank/DDBJ databases">
        <authorList>
            <person name="King R."/>
        </authorList>
    </citation>
    <scope>NUCLEOTIDE SEQUENCE</scope>
</reference>
<evidence type="ECO:0000313" key="2">
    <source>
        <dbReference type="EMBL" id="CAD0194244.1"/>
    </source>
</evidence>
<organism evidence="2 3">
    <name type="scientific">Chrysodeixis includens</name>
    <name type="common">Soybean looper</name>
    <name type="synonym">Pseudoplusia includens</name>
    <dbReference type="NCBI Taxonomy" id="689277"/>
    <lineage>
        <taxon>Eukaryota</taxon>
        <taxon>Metazoa</taxon>
        <taxon>Ecdysozoa</taxon>
        <taxon>Arthropoda</taxon>
        <taxon>Hexapoda</taxon>
        <taxon>Insecta</taxon>
        <taxon>Pterygota</taxon>
        <taxon>Neoptera</taxon>
        <taxon>Endopterygota</taxon>
        <taxon>Lepidoptera</taxon>
        <taxon>Glossata</taxon>
        <taxon>Ditrysia</taxon>
        <taxon>Noctuoidea</taxon>
        <taxon>Noctuidae</taxon>
        <taxon>Plusiinae</taxon>
        <taxon>Chrysodeixis</taxon>
    </lineage>
</organism>
<dbReference type="OrthoDB" id="7476082at2759"/>
<dbReference type="EMBL" id="LR824004">
    <property type="protein sequence ID" value="CAD0194244.1"/>
    <property type="molecule type" value="Genomic_DNA"/>
</dbReference>
<keyword evidence="3" id="KW-1185">Reference proteome</keyword>
<name>A0A9N8KP65_CHRIL</name>
<dbReference type="AlphaFoldDB" id="A0A9N8KP65"/>
<accession>A0A9N8KP65</accession>
<feature type="transmembrane region" description="Helical" evidence="1">
    <location>
        <begin position="12"/>
        <end position="35"/>
    </location>
</feature>